<dbReference type="PROSITE" id="PS50005">
    <property type="entry name" value="TPR"/>
    <property type="match status" value="1"/>
</dbReference>
<dbReference type="Gene3D" id="1.25.40.10">
    <property type="entry name" value="Tetratricopeptide repeat domain"/>
    <property type="match status" value="1"/>
</dbReference>
<comment type="caution">
    <text evidence="3">The sequence shown here is derived from an EMBL/GenBank/DDBJ whole genome shotgun (WGS) entry which is preliminary data.</text>
</comment>
<reference evidence="3" key="1">
    <citation type="journal article" date="2020" name="mSystems">
        <title>Genome- and Community-Level Interaction Insights into Carbon Utilization and Element Cycling Functions of Hydrothermarchaeota in Hydrothermal Sediment.</title>
        <authorList>
            <person name="Zhou Z."/>
            <person name="Liu Y."/>
            <person name="Xu W."/>
            <person name="Pan J."/>
            <person name="Luo Z.H."/>
            <person name="Li M."/>
        </authorList>
    </citation>
    <scope>NUCLEOTIDE SEQUENCE [LARGE SCALE GENOMIC DNA]</scope>
    <source>
        <strain evidence="3">SpSt-776</strain>
    </source>
</reference>
<dbReference type="PROSITE" id="PS51257">
    <property type="entry name" value="PROKAR_LIPOPROTEIN"/>
    <property type="match status" value="1"/>
</dbReference>
<proteinExistence type="predicted"/>
<keyword evidence="1" id="KW-0802">TPR repeat</keyword>
<protein>
    <submittedName>
        <fullName evidence="3">Uncharacterized protein</fullName>
    </submittedName>
</protein>
<dbReference type="EMBL" id="DTHB01000053">
    <property type="protein sequence ID" value="HGB15448.1"/>
    <property type="molecule type" value="Genomic_DNA"/>
</dbReference>
<feature type="signal peptide" evidence="2">
    <location>
        <begin position="1"/>
        <end position="19"/>
    </location>
</feature>
<evidence type="ECO:0000313" key="3">
    <source>
        <dbReference type="EMBL" id="HGB15448.1"/>
    </source>
</evidence>
<name>A0A7C3WIN2_9BACT</name>
<evidence type="ECO:0000256" key="2">
    <source>
        <dbReference type="SAM" id="SignalP"/>
    </source>
</evidence>
<dbReference type="InterPro" id="IPR019734">
    <property type="entry name" value="TPR_rpt"/>
</dbReference>
<evidence type="ECO:0000256" key="1">
    <source>
        <dbReference type="PROSITE-ProRule" id="PRU00339"/>
    </source>
</evidence>
<keyword evidence="2" id="KW-0732">Signal</keyword>
<dbReference type="AlphaFoldDB" id="A0A7C3WIN2"/>
<gene>
    <name evidence="3" type="ORF">ENV62_09480</name>
</gene>
<accession>A0A7C3WIN2</accession>
<dbReference type="InterPro" id="IPR011990">
    <property type="entry name" value="TPR-like_helical_dom_sf"/>
</dbReference>
<feature type="repeat" description="TPR" evidence="1">
    <location>
        <begin position="106"/>
        <end position="139"/>
    </location>
</feature>
<dbReference type="SUPFAM" id="SSF48452">
    <property type="entry name" value="TPR-like"/>
    <property type="match status" value="1"/>
</dbReference>
<sequence>MNKPKGIVWLAASCLLAMAGCTREPVLPSEPVKAAPAPSSVPSGTPDQLLLEQALQGRPLTPGEALLLSDRMLAEGSPTFNHDETMARLELLLLKVLQTEDRASRPGLLRNLGIIHYHQKQYKRARQELQASNELNPRDARTHFYLARLFAQQEQVYLRKGMKKKAKSQAKLAKTELELARKFDPGNPLYRQDLSEILRQEKAK</sequence>
<organism evidence="3">
    <name type="scientific">Desulfobacca acetoxidans</name>
    <dbReference type="NCBI Taxonomy" id="60893"/>
    <lineage>
        <taxon>Bacteria</taxon>
        <taxon>Pseudomonadati</taxon>
        <taxon>Thermodesulfobacteriota</taxon>
        <taxon>Desulfobaccia</taxon>
        <taxon>Desulfobaccales</taxon>
        <taxon>Desulfobaccaceae</taxon>
        <taxon>Desulfobacca</taxon>
    </lineage>
</organism>
<feature type="chain" id="PRO_5028256624" evidence="2">
    <location>
        <begin position="20"/>
        <end position="204"/>
    </location>
</feature>